<accession>A0A9D1UY40</accession>
<evidence type="ECO:0000256" key="1">
    <source>
        <dbReference type="SAM" id="SignalP"/>
    </source>
</evidence>
<feature type="chain" id="PRO_5039330185" description="PKD domain-containing protein" evidence="1">
    <location>
        <begin position="20"/>
        <end position="517"/>
    </location>
</feature>
<feature type="signal peptide" evidence="1">
    <location>
        <begin position="1"/>
        <end position="19"/>
    </location>
</feature>
<evidence type="ECO:0000313" key="3">
    <source>
        <dbReference type="Proteomes" id="UP000824202"/>
    </source>
</evidence>
<dbReference type="EMBL" id="DXFT01000010">
    <property type="protein sequence ID" value="HIX02586.1"/>
    <property type="molecule type" value="Genomic_DNA"/>
</dbReference>
<reference evidence="2" key="2">
    <citation type="submission" date="2021-04" db="EMBL/GenBank/DDBJ databases">
        <authorList>
            <person name="Gilroy R."/>
        </authorList>
    </citation>
    <scope>NUCLEOTIDE SEQUENCE</scope>
    <source>
        <strain evidence="2">23274</strain>
    </source>
</reference>
<dbReference type="InterPro" id="IPR032183">
    <property type="entry name" value="PKD-like"/>
</dbReference>
<dbReference type="PROSITE" id="PS51257">
    <property type="entry name" value="PROKAR_LIPOPROTEIN"/>
    <property type="match status" value="1"/>
</dbReference>
<organism evidence="2 3">
    <name type="scientific">Candidatus Odoribacter faecigallinarum</name>
    <dbReference type="NCBI Taxonomy" id="2838706"/>
    <lineage>
        <taxon>Bacteria</taxon>
        <taxon>Pseudomonadati</taxon>
        <taxon>Bacteroidota</taxon>
        <taxon>Bacteroidia</taxon>
        <taxon>Bacteroidales</taxon>
        <taxon>Odoribacteraceae</taxon>
        <taxon>Odoribacter</taxon>
    </lineage>
</organism>
<sequence>MKKYILFLCALGLLSSCFKDDSTVAKEENRAAEIVVEGLKDTSVVSFSTTLELTPTVPGYTDDELSFAWYIYGGEFENQTENGYRTVSIGNEKTLVYPVELKTGTYTVVCEATHKETGYFGLTEFTMNVTTAFSEGFYILKETPDGNTDIDIYNYIQKSLKEDLLATEHGAPMSGEPRNMTTVYGKTFMDPTTAKSTYGTGLFVASGASEFTLYNTDDLSKMFDRSDLLFGEMEADEIPYGMATFSYDNFYFSSKGIRSEMVGSSGFGSEFATGKLGMPSGAGASTWIQACDGNGLSYWSENEHRLMYASSADCREIPYREGYTGIQVNWSQAEVVASGWNHVGGINTIWFLFDVSGEGRYLVLLDGPVINDVQQIDPSLHLATADVVAGNALTGQFIYSIENNRLYRYSIPEKVESESPLEGLPAGEVTYLVDLFYSSGSLFDYIIVGVQNGAQYSVLMYEIEGSRPKATPAHTFSGTGTLKKVCYVRPTTAYSTPNYYAFTEYAALYGMGPDFPY</sequence>
<name>A0A9D1UY40_9BACT</name>
<dbReference type="Pfam" id="PF16407">
    <property type="entry name" value="PKD_2"/>
    <property type="match status" value="1"/>
</dbReference>
<evidence type="ECO:0000313" key="2">
    <source>
        <dbReference type="EMBL" id="HIX02586.1"/>
    </source>
</evidence>
<gene>
    <name evidence="2" type="ORF">H9863_00505</name>
</gene>
<proteinExistence type="predicted"/>
<keyword evidence="1" id="KW-0732">Signal</keyword>
<dbReference type="AlphaFoldDB" id="A0A9D1UY40"/>
<dbReference type="Proteomes" id="UP000824202">
    <property type="component" value="Unassembled WGS sequence"/>
</dbReference>
<protein>
    <recommendedName>
        <fullName evidence="4">PKD domain-containing protein</fullName>
    </recommendedName>
</protein>
<reference evidence="2" key="1">
    <citation type="journal article" date="2021" name="PeerJ">
        <title>Extensive microbial diversity within the chicken gut microbiome revealed by metagenomics and culture.</title>
        <authorList>
            <person name="Gilroy R."/>
            <person name="Ravi A."/>
            <person name="Getino M."/>
            <person name="Pursley I."/>
            <person name="Horton D.L."/>
            <person name="Alikhan N.F."/>
            <person name="Baker D."/>
            <person name="Gharbi K."/>
            <person name="Hall N."/>
            <person name="Watson M."/>
            <person name="Adriaenssens E.M."/>
            <person name="Foster-Nyarko E."/>
            <person name="Jarju S."/>
            <person name="Secka A."/>
            <person name="Antonio M."/>
            <person name="Oren A."/>
            <person name="Chaudhuri R.R."/>
            <person name="La Ragione R."/>
            <person name="Hildebrand F."/>
            <person name="Pallen M.J."/>
        </authorList>
    </citation>
    <scope>NUCLEOTIDE SEQUENCE</scope>
    <source>
        <strain evidence="2">23274</strain>
    </source>
</reference>
<evidence type="ECO:0008006" key="4">
    <source>
        <dbReference type="Google" id="ProtNLM"/>
    </source>
</evidence>
<comment type="caution">
    <text evidence="2">The sequence shown here is derived from an EMBL/GenBank/DDBJ whole genome shotgun (WGS) entry which is preliminary data.</text>
</comment>